<sequence>MPNTMLIYASDLNRLIRAAGMSKREFLRRVELRNPDLAYKLRCRLGVFEIATAGELLALRDALKLKASQITRENKKRRRLRLPKDGLDALSSVVKNEGLRLGEDPLHNLKTALKLAVDNYYLNRLVWLVTRHLELFENRVKVVGSMLAQWRKELGVTQSELARRTCLKREVISLLERGQFQATTPAGERAWSRKVDRVAKALERIEALRADQGGGKISKARKT</sequence>
<dbReference type="Gene3D" id="1.10.260.40">
    <property type="entry name" value="lambda repressor-like DNA-binding domains"/>
    <property type="match status" value="1"/>
</dbReference>
<accession>H5STV3</accession>
<dbReference type="InterPro" id="IPR001387">
    <property type="entry name" value="Cro/C1-type_HTH"/>
</dbReference>
<dbReference type="CDD" id="cd00093">
    <property type="entry name" value="HTH_XRE"/>
    <property type="match status" value="1"/>
</dbReference>
<dbReference type="AlphaFoldDB" id="H5STV3"/>
<dbReference type="GO" id="GO:0003677">
    <property type="term" value="F:DNA binding"/>
    <property type="evidence" value="ECO:0007669"/>
    <property type="project" value="InterPro"/>
</dbReference>
<protein>
    <recommendedName>
        <fullName evidence="1">HTH cro/C1-type domain-containing protein</fullName>
    </recommendedName>
</protein>
<name>H5STV3_ACEAU</name>
<dbReference type="SUPFAM" id="SSF47413">
    <property type="entry name" value="lambda repressor-like DNA-binding domains"/>
    <property type="match status" value="1"/>
</dbReference>
<feature type="domain" description="HTH cro/C1-type" evidence="1">
    <location>
        <begin position="147"/>
        <end position="179"/>
    </location>
</feature>
<evidence type="ECO:0000259" key="1">
    <source>
        <dbReference type="PROSITE" id="PS50943"/>
    </source>
</evidence>
<organism evidence="2">
    <name type="scientific">Acetithermum autotrophicum</name>
    <dbReference type="NCBI Taxonomy" id="1446466"/>
    <lineage>
        <taxon>Bacteria</taxon>
        <taxon>Candidatus Bipolaricaulota</taxon>
        <taxon>Candidatus Acetithermum</taxon>
    </lineage>
</organism>
<dbReference type="PROSITE" id="PS50943">
    <property type="entry name" value="HTH_CROC1"/>
    <property type="match status" value="1"/>
</dbReference>
<dbReference type="EMBL" id="AP011803">
    <property type="protein sequence ID" value="BAL59953.1"/>
    <property type="molecule type" value="Genomic_DNA"/>
</dbReference>
<reference evidence="2" key="2">
    <citation type="journal article" date="2012" name="PLoS ONE">
        <title>A Deeply Branching Thermophilic Bacterium with an Ancient Acetyl-CoA Pathway Dominates a Subsurface Ecosystem.</title>
        <authorList>
            <person name="Takami H."/>
            <person name="Noguchi H."/>
            <person name="Takaki Y."/>
            <person name="Uchiyama I."/>
            <person name="Toyoda A."/>
            <person name="Nishi S."/>
            <person name="Chee G.-J."/>
            <person name="Arai W."/>
            <person name="Nunoura T."/>
            <person name="Itoh T."/>
            <person name="Hattori M."/>
            <person name="Takai K."/>
        </authorList>
    </citation>
    <scope>NUCLEOTIDE SEQUENCE</scope>
</reference>
<reference evidence="2" key="1">
    <citation type="journal article" date="2005" name="Environ. Microbiol.">
        <title>Genetic and functional properties of uncultivated thermophilic crenarchaeotes from a subsurface gold mine as revealed by analysis of genome fragments.</title>
        <authorList>
            <person name="Nunoura T."/>
            <person name="Hirayama H."/>
            <person name="Takami H."/>
            <person name="Oida H."/>
            <person name="Nishi S."/>
            <person name="Shimamura S."/>
            <person name="Suzuki Y."/>
            <person name="Inagaki F."/>
            <person name="Takai K."/>
            <person name="Nealson K.H."/>
            <person name="Horikoshi K."/>
        </authorList>
    </citation>
    <scope>NUCLEOTIDE SEQUENCE</scope>
</reference>
<proteinExistence type="predicted"/>
<gene>
    <name evidence="2" type="ORF">HGMM_OP4C589</name>
</gene>
<evidence type="ECO:0000313" key="2">
    <source>
        <dbReference type="EMBL" id="BAL59953.1"/>
    </source>
</evidence>
<dbReference type="InterPro" id="IPR010982">
    <property type="entry name" value="Lambda_DNA-bd_dom_sf"/>
</dbReference>
<dbReference type="Pfam" id="PF01381">
    <property type="entry name" value="HTH_3"/>
    <property type="match status" value="1"/>
</dbReference>